<evidence type="ECO:0000259" key="2">
    <source>
        <dbReference type="Pfam" id="PF24883"/>
    </source>
</evidence>
<reference evidence="4" key="1">
    <citation type="journal article" date="2017" name="Genome Biol.">
        <title>Comparative genomics reveals high biological diversity and specific adaptations in the industrially and medically important fungal genus Aspergillus.</title>
        <authorList>
            <person name="de Vries R.P."/>
            <person name="Riley R."/>
            <person name="Wiebenga A."/>
            <person name="Aguilar-Osorio G."/>
            <person name="Amillis S."/>
            <person name="Uchima C.A."/>
            <person name="Anderluh G."/>
            <person name="Asadollahi M."/>
            <person name="Askin M."/>
            <person name="Barry K."/>
            <person name="Battaglia E."/>
            <person name="Bayram O."/>
            <person name="Benocci T."/>
            <person name="Braus-Stromeyer S.A."/>
            <person name="Caldana C."/>
            <person name="Canovas D."/>
            <person name="Cerqueira G.C."/>
            <person name="Chen F."/>
            <person name="Chen W."/>
            <person name="Choi C."/>
            <person name="Clum A."/>
            <person name="Dos Santos R.A."/>
            <person name="Damasio A.R."/>
            <person name="Diallinas G."/>
            <person name="Emri T."/>
            <person name="Fekete E."/>
            <person name="Flipphi M."/>
            <person name="Freyberg S."/>
            <person name="Gallo A."/>
            <person name="Gournas C."/>
            <person name="Habgood R."/>
            <person name="Hainaut M."/>
            <person name="Harispe M.L."/>
            <person name="Henrissat B."/>
            <person name="Hilden K.S."/>
            <person name="Hope R."/>
            <person name="Hossain A."/>
            <person name="Karabika E."/>
            <person name="Karaffa L."/>
            <person name="Karanyi Z."/>
            <person name="Krasevec N."/>
            <person name="Kuo A."/>
            <person name="Kusch H."/>
            <person name="LaButti K."/>
            <person name="Lagendijk E.L."/>
            <person name="Lapidus A."/>
            <person name="Levasseur A."/>
            <person name="Lindquist E."/>
            <person name="Lipzen A."/>
            <person name="Logrieco A.F."/>
            <person name="MacCabe A."/>
            <person name="Maekelae M.R."/>
            <person name="Malavazi I."/>
            <person name="Melin P."/>
            <person name="Meyer V."/>
            <person name="Mielnichuk N."/>
            <person name="Miskei M."/>
            <person name="Molnar A.P."/>
            <person name="Mule G."/>
            <person name="Ngan C.Y."/>
            <person name="Orejas M."/>
            <person name="Orosz E."/>
            <person name="Ouedraogo J.P."/>
            <person name="Overkamp K.M."/>
            <person name="Park H.-S."/>
            <person name="Perrone G."/>
            <person name="Piumi F."/>
            <person name="Punt P.J."/>
            <person name="Ram A.F."/>
            <person name="Ramon A."/>
            <person name="Rauscher S."/>
            <person name="Record E."/>
            <person name="Riano-Pachon D.M."/>
            <person name="Robert V."/>
            <person name="Roehrig J."/>
            <person name="Ruller R."/>
            <person name="Salamov A."/>
            <person name="Salih N.S."/>
            <person name="Samson R.A."/>
            <person name="Sandor E."/>
            <person name="Sanguinetti M."/>
            <person name="Schuetze T."/>
            <person name="Sepcic K."/>
            <person name="Shelest E."/>
            <person name="Sherlock G."/>
            <person name="Sophianopoulou V."/>
            <person name="Squina F.M."/>
            <person name="Sun H."/>
            <person name="Susca A."/>
            <person name="Todd R.B."/>
            <person name="Tsang A."/>
            <person name="Unkles S.E."/>
            <person name="van de Wiele N."/>
            <person name="van Rossen-Uffink D."/>
            <person name="Oliveira J.V."/>
            <person name="Vesth T.C."/>
            <person name="Visser J."/>
            <person name="Yu J.-H."/>
            <person name="Zhou M."/>
            <person name="Andersen M.R."/>
            <person name="Archer D.B."/>
            <person name="Baker S.E."/>
            <person name="Benoit I."/>
            <person name="Brakhage A.A."/>
            <person name="Braus G.H."/>
            <person name="Fischer R."/>
            <person name="Frisvad J.C."/>
            <person name="Goldman G.H."/>
            <person name="Houbraken J."/>
            <person name="Oakley B."/>
            <person name="Pocsi I."/>
            <person name="Scazzocchio C."/>
            <person name="Seiboth B."/>
            <person name="vanKuyk P.A."/>
            <person name="Wortman J."/>
            <person name="Dyer P.S."/>
            <person name="Grigoriev I.V."/>
        </authorList>
    </citation>
    <scope>NUCLEOTIDE SEQUENCE [LARGE SCALE GENOMIC DNA]</scope>
    <source>
        <strain evidence="4">CBS 516.65</strain>
    </source>
</reference>
<dbReference type="GO" id="GO:0009116">
    <property type="term" value="P:nucleoside metabolic process"/>
    <property type="evidence" value="ECO:0007669"/>
    <property type="project" value="InterPro"/>
</dbReference>
<dbReference type="InterPro" id="IPR027417">
    <property type="entry name" value="P-loop_NTPase"/>
</dbReference>
<dbReference type="VEuPathDB" id="FungiDB:ASPGLDRAFT_68634"/>
<dbReference type="OrthoDB" id="1577640at2759"/>
<dbReference type="Gene3D" id="3.40.50.1580">
    <property type="entry name" value="Nucleoside phosphorylase domain"/>
    <property type="match status" value="1"/>
</dbReference>
<accession>A0A1L9VBN0</accession>
<dbReference type="Pfam" id="PF24883">
    <property type="entry name" value="NPHP3_N"/>
    <property type="match status" value="1"/>
</dbReference>
<dbReference type="SUPFAM" id="SSF53167">
    <property type="entry name" value="Purine and uridine phosphorylases"/>
    <property type="match status" value="1"/>
</dbReference>
<dbReference type="EMBL" id="KV878906">
    <property type="protein sequence ID" value="OJJ81299.1"/>
    <property type="molecule type" value="Genomic_DNA"/>
</dbReference>
<dbReference type="AlphaFoldDB" id="A0A1L9VBN0"/>
<dbReference type="STRING" id="1160497.A0A1L9VBN0"/>
<evidence type="ECO:0000313" key="3">
    <source>
        <dbReference type="EMBL" id="OJJ81299.1"/>
    </source>
</evidence>
<keyword evidence="1" id="KW-0677">Repeat</keyword>
<keyword evidence="4" id="KW-1185">Reference proteome</keyword>
<organism evidence="3 4">
    <name type="scientific">Aspergillus glaucus CBS 516.65</name>
    <dbReference type="NCBI Taxonomy" id="1160497"/>
    <lineage>
        <taxon>Eukaryota</taxon>
        <taxon>Fungi</taxon>
        <taxon>Dikarya</taxon>
        <taxon>Ascomycota</taxon>
        <taxon>Pezizomycotina</taxon>
        <taxon>Eurotiomycetes</taxon>
        <taxon>Eurotiomycetidae</taxon>
        <taxon>Eurotiales</taxon>
        <taxon>Aspergillaceae</taxon>
        <taxon>Aspergillus</taxon>
        <taxon>Aspergillus subgen. Aspergillus</taxon>
    </lineage>
</organism>
<gene>
    <name evidence="3" type="ORF">ASPGLDRAFT_68634</name>
</gene>
<dbReference type="GeneID" id="34465543"/>
<sequence length="203" mass="22988">MRHERTEDEDNPAIHYGLIASANQLMKDASIRDRLAAEKDVLCFEMEAAGLMNHFPCLVICGTGQWLLESTKYQGWLKSDKQMLFCPGIPGAGKTILTAVVINDLMMQCFTNQTIGLAYIYCNFQWKDKQKAEDLLASILKQLSQCQSSLLESVKELYEQHKDRWTQPSLDELSTALQFVLVTYSRVFFIVDALDECQASDGC</sequence>
<dbReference type="RefSeq" id="XP_022397997.1">
    <property type="nucleotide sequence ID" value="XM_022549283.1"/>
</dbReference>
<dbReference type="Gene3D" id="3.40.50.300">
    <property type="entry name" value="P-loop containing nucleotide triphosphate hydrolases"/>
    <property type="match status" value="1"/>
</dbReference>
<feature type="domain" description="Nephrocystin 3-like N-terminal" evidence="2">
    <location>
        <begin position="62"/>
        <end position="201"/>
    </location>
</feature>
<dbReference type="Proteomes" id="UP000184300">
    <property type="component" value="Unassembled WGS sequence"/>
</dbReference>
<dbReference type="InterPro" id="IPR056884">
    <property type="entry name" value="NPHP3-like_N"/>
</dbReference>
<name>A0A1L9VBN0_ASPGL</name>
<protein>
    <recommendedName>
        <fullName evidence="2">Nephrocystin 3-like N-terminal domain-containing protein</fullName>
    </recommendedName>
</protein>
<dbReference type="PANTHER" id="PTHR10039">
    <property type="entry name" value="AMELOGENIN"/>
    <property type="match status" value="1"/>
</dbReference>
<evidence type="ECO:0000313" key="4">
    <source>
        <dbReference type="Proteomes" id="UP000184300"/>
    </source>
</evidence>
<dbReference type="GO" id="GO:0003824">
    <property type="term" value="F:catalytic activity"/>
    <property type="evidence" value="ECO:0007669"/>
    <property type="project" value="InterPro"/>
</dbReference>
<evidence type="ECO:0000256" key="1">
    <source>
        <dbReference type="ARBA" id="ARBA00022737"/>
    </source>
</evidence>
<dbReference type="PANTHER" id="PTHR10039:SF15">
    <property type="entry name" value="NACHT DOMAIN-CONTAINING PROTEIN"/>
    <property type="match status" value="1"/>
</dbReference>
<dbReference type="InterPro" id="IPR035994">
    <property type="entry name" value="Nucleoside_phosphorylase_sf"/>
</dbReference>
<proteinExistence type="predicted"/>